<dbReference type="Proteomes" id="UP000016540">
    <property type="component" value="Unassembled WGS sequence"/>
</dbReference>
<dbReference type="GO" id="GO:0016020">
    <property type="term" value="C:membrane"/>
    <property type="evidence" value="ECO:0007669"/>
    <property type="project" value="UniProtKB-SubCell"/>
</dbReference>
<feature type="transmembrane region" description="Helical" evidence="5">
    <location>
        <begin position="43"/>
        <end position="62"/>
    </location>
</feature>
<feature type="transmembrane region" description="Helical" evidence="5">
    <location>
        <begin position="153"/>
        <end position="174"/>
    </location>
</feature>
<dbReference type="InterPro" id="IPR007300">
    <property type="entry name" value="CidB/LrgB"/>
</dbReference>
<proteinExistence type="predicted"/>
<evidence type="ECO:0000256" key="4">
    <source>
        <dbReference type="ARBA" id="ARBA00023136"/>
    </source>
</evidence>
<feature type="transmembrane region" description="Helical" evidence="5">
    <location>
        <begin position="100"/>
        <end position="126"/>
    </location>
</feature>
<dbReference type="PATRIC" id="fig|1318628.3.peg.714"/>
<dbReference type="AlphaFoldDB" id="R8B3B7"/>
<evidence type="ECO:0000256" key="1">
    <source>
        <dbReference type="ARBA" id="ARBA00004141"/>
    </source>
</evidence>
<dbReference type="OrthoDB" id="9811701at2"/>
<evidence type="ECO:0000256" key="3">
    <source>
        <dbReference type="ARBA" id="ARBA00022989"/>
    </source>
</evidence>
<keyword evidence="2 5" id="KW-0812">Transmembrane</keyword>
<keyword evidence="4 5" id="KW-0472">Membrane</keyword>
<keyword evidence="3 5" id="KW-1133">Transmembrane helix</keyword>
<comment type="subcellular location">
    <subcellularLocation>
        <location evidence="1">Membrane</location>
        <topology evidence="1">Multi-pass membrane protein</topology>
    </subcellularLocation>
</comment>
<name>R8B3B7_9GAMM</name>
<sequence>MTDPGLKDIWVYLSASPLLGLTMTLVAYGLAYRLYLRTRSNPLANPVVTSVVMLIGVLVLTGTPYNDYFEGGQFVHFLLGPATVALAVPLYQQFTRLRQLWLPVTISLVCGVTIAAGSSIGLAWLLGGSTEIQMSLAPKSATAPVAMGISEKIGGLPSLTAVLVVITGITGAVLGTKLFEWIRVTDDTARGIAMGVAAHGIGTARAFQVSPQMGAFSGLAMALSAFATALLVPWLVDLMQFLVSQSSSS</sequence>
<evidence type="ECO:0000256" key="2">
    <source>
        <dbReference type="ARBA" id="ARBA00022692"/>
    </source>
</evidence>
<dbReference type="RefSeq" id="WP_012136718.1">
    <property type="nucleotide sequence ID" value="NZ_KE007306.1"/>
</dbReference>
<feature type="transmembrane region" description="Helical" evidence="5">
    <location>
        <begin position="12"/>
        <end position="31"/>
    </location>
</feature>
<dbReference type="PANTHER" id="PTHR30249:SF0">
    <property type="entry name" value="PLASTIDAL GLYCOLATE_GLYCERATE TRANSLOCATOR 1, CHLOROPLASTIC"/>
    <property type="match status" value="1"/>
</dbReference>
<protein>
    <submittedName>
        <fullName evidence="6">LrgB family protein</fullName>
    </submittedName>
</protein>
<evidence type="ECO:0000313" key="6">
    <source>
        <dbReference type="EMBL" id="EON93085.1"/>
    </source>
</evidence>
<dbReference type="HOGENOM" id="CLU_082099_0_1_6"/>
<dbReference type="STRING" id="1318628.MARLIPOL_03595"/>
<gene>
    <name evidence="6" type="ORF">MARLIPOL_03595</name>
</gene>
<dbReference type="PANTHER" id="PTHR30249">
    <property type="entry name" value="PUTATIVE SEROTONIN TRANSPORTER"/>
    <property type="match status" value="1"/>
</dbReference>
<dbReference type="EMBL" id="ASAD01000007">
    <property type="protein sequence ID" value="EON93085.1"/>
    <property type="molecule type" value="Genomic_DNA"/>
</dbReference>
<feature type="transmembrane region" description="Helical" evidence="5">
    <location>
        <begin position="74"/>
        <end position="91"/>
    </location>
</feature>
<keyword evidence="7" id="KW-1185">Reference proteome</keyword>
<reference evidence="6 7" key="1">
    <citation type="journal article" date="2013" name="Genome Announc.">
        <title>Draft Genome Sequence of the Moderately Halophilic Bacterium Marinobacter lipolyticus Strain SM19.</title>
        <authorList>
            <person name="Papke R.T."/>
            <person name="de la Haba R.R."/>
            <person name="Infante-Dominguez C."/>
            <person name="Perez D."/>
            <person name="Sanchez-Porro C."/>
            <person name="Lapierre P."/>
            <person name="Ventosa A."/>
        </authorList>
    </citation>
    <scope>NUCLEOTIDE SEQUENCE [LARGE SCALE GENOMIC DNA]</scope>
    <source>
        <strain evidence="6 7">SM19</strain>
    </source>
</reference>
<organism evidence="6 7">
    <name type="scientific">Marinobacter lipolyticus SM19</name>
    <dbReference type="NCBI Taxonomy" id="1318628"/>
    <lineage>
        <taxon>Bacteria</taxon>
        <taxon>Pseudomonadati</taxon>
        <taxon>Pseudomonadota</taxon>
        <taxon>Gammaproteobacteria</taxon>
        <taxon>Pseudomonadales</taxon>
        <taxon>Marinobacteraceae</taxon>
        <taxon>Marinobacter</taxon>
    </lineage>
</organism>
<evidence type="ECO:0000313" key="7">
    <source>
        <dbReference type="Proteomes" id="UP000016540"/>
    </source>
</evidence>
<comment type="caution">
    <text evidence="6">The sequence shown here is derived from an EMBL/GenBank/DDBJ whole genome shotgun (WGS) entry which is preliminary data.</text>
</comment>
<dbReference type="eggNOG" id="COG1346">
    <property type="taxonomic scope" value="Bacteria"/>
</dbReference>
<dbReference type="Pfam" id="PF04172">
    <property type="entry name" value="LrgB"/>
    <property type="match status" value="1"/>
</dbReference>
<evidence type="ECO:0000256" key="5">
    <source>
        <dbReference type="SAM" id="Phobius"/>
    </source>
</evidence>
<accession>R8B3B7</accession>
<feature type="transmembrane region" description="Helical" evidence="5">
    <location>
        <begin position="215"/>
        <end position="236"/>
    </location>
</feature>